<evidence type="ECO:0000256" key="13">
    <source>
        <dbReference type="SAM" id="Phobius"/>
    </source>
</evidence>
<proteinExistence type="inferred from homology"/>
<evidence type="ECO:0000256" key="9">
    <source>
        <dbReference type="ARBA" id="ARBA00022833"/>
    </source>
</evidence>
<evidence type="ECO:0000256" key="8">
    <source>
        <dbReference type="ARBA" id="ARBA00022801"/>
    </source>
</evidence>
<evidence type="ECO:0000313" key="14">
    <source>
        <dbReference type="EMBL" id="ADR34223.1"/>
    </source>
</evidence>
<dbReference type="GO" id="GO:0008237">
    <property type="term" value="F:metallopeptidase activity"/>
    <property type="evidence" value="ECO:0007669"/>
    <property type="project" value="UniProtKB-KW"/>
</dbReference>
<feature type="transmembrane region" description="Helical" evidence="13">
    <location>
        <begin position="104"/>
        <end position="129"/>
    </location>
</feature>
<keyword evidence="7" id="KW-0479">Metal-binding</keyword>
<keyword evidence="10 13" id="KW-1133">Transmembrane helix</keyword>
<keyword evidence="8" id="KW-0378">Hydrolase</keyword>
<keyword evidence="5" id="KW-0645">Protease</keyword>
<feature type="transmembrane region" description="Helical" evidence="13">
    <location>
        <begin position="55"/>
        <end position="84"/>
    </location>
</feature>
<organism evidence="14 15">
    <name type="scientific">Sulfuricurvum kujiense (strain ATCC BAA-921 / DSM 16994 / JCM 11577 / YK-1)</name>
    <dbReference type="NCBI Taxonomy" id="709032"/>
    <lineage>
        <taxon>Bacteria</taxon>
        <taxon>Pseudomonadati</taxon>
        <taxon>Campylobacterota</taxon>
        <taxon>Epsilonproteobacteria</taxon>
        <taxon>Campylobacterales</taxon>
        <taxon>Sulfurimonadaceae</taxon>
        <taxon>Sulfuricurvum</taxon>
    </lineage>
</organism>
<dbReference type="CDD" id="cd06158">
    <property type="entry name" value="S2P-M50_like_1"/>
    <property type="match status" value="1"/>
</dbReference>
<dbReference type="STRING" id="709032.Sulku_1562"/>
<dbReference type="GO" id="GO:0005886">
    <property type="term" value="C:plasma membrane"/>
    <property type="evidence" value="ECO:0007669"/>
    <property type="project" value="UniProtKB-SubCell"/>
</dbReference>
<feature type="transmembrane region" description="Helical" evidence="13">
    <location>
        <begin position="12"/>
        <end position="34"/>
    </location>
</feature>
<dbReference type="Proteomes" id="UP000008721">
    <property type="component" value="Chromosome"/>
</dbReference>
<dbReference type="HOGENOM" id="CLU_086979_0_0_7"/>
<keyword evidence="15" id="KW-1185">Reference proteome</keyword>
<dbReference type="EMBL" id="CP002355">
    <property type="protein sequence ID" value="ADR34223.1"/>
    <property type="molecule type" value="Genomic_DNA"/>
</dbReference>
<protein>
    <submittedName>
        <fullName evidence="14">Peptidase M50</fullName>
    </submittedName>
</protein>
<keyword evidence="4" id="KW-1003">Cell membrane</keyword>
<dbReference type="GO" id="GO:0006508">
    <property type="term" value="P:proteolysis"/>
    <property type="evidence" value="ECO:0007669"/>
    <property type="project" value="UniProtKB-KW"/>
</dbReference>
<keyword evidence="6 13" id="KW-0812">Transmembrane</keyword>
<keyword evidence="11" id="KW-0482">Metalloprotease</keyword>
<evidence type="ECO:0000256" key="10">
    <source>
        <dbReference type="ARBA" id="ARBA00022989"/>
    </source>
</evidence>
<dbReference type="InterPro" id="IPR044537">
    <property type="entry name" value="Rip2-like"/>
</dbReference>
<evidence type="ECO:0000256" key="4">
    <source>
        <dbReference type="ARBA" id="ARBA00022475"/>
    </source>
</evidence>
<evidence type="ECO:0000313" key="15">
    <source>
        <dbReference type="Proteomes" id="UP000008721"/>
    </source>
</evidence>
<comment type="cofactor">
    <cofactor evidence="1">
        <name>Zn(2+)</name>
        <dbReference type="ChEBI" id="CHEBI:29105"/>
    </cofactor>
</comment>
<evidence type="ECO:0000256" key="11">
    <source>
        <dbReference type="ARBA" id="ARBA00023049"/>
    </source>
</evidence>
<dbReference type="InterPro" id="IPR052348">
    <property type="entry name" value="Metallopeptidase_M50B"/>
</dbReference>
<reference evidence="14 15" key="1">
    <citation type="journal article" date="2012" name="Stand. Genomic Sci.">
        <title>Complete genome sequence of the sulfur compounds oxidizing chemolithoautotroph Sulfuricurvum kujiense type strain (YK-1(T)).</title>
        <authorList>
            <person name="Han C."/>
            <person name="Kotsyurbenko O."/>
            <person name="Chertkov O."/>
            <person name="Held B."/>
            <person name="Lapidus A."/>
            <person name="Nolan M."/>
            <person name="Lucas S."/>
            <person name="Hammon N."/>
            <person name="Deshpande S."/>
            <person name="Cheng J.F."/>
            <person name="Tapia R."/>
            <person name="Goodwin L.A."/>
            <person name="Pitluck S."/>
            <person name="Liolios K."/>
            <person name="Pagani I."/>
            <person name="Ivanova N."/>
            <person name="Mavromatis K."/>
            <person name="Mikhailova N."/>
            <person name="Pati A."/>
            <person name="Chen A."/>
            <person name="Palaniappan K."/>
            <person name="Land M."/>
            <person name="Hauser L."/>
            <person name="Chang Y.J."/>
            <person name="Jeffries C.D."/>
            <person name="Brambilla E.M."/>
            <person name="Rohde M."/>
            <person name="Spring S."/>
            <person name="Sikorski J."/>
            <person name="Goker M."/>
            <person name="Woyke T."/>
            <person name="Bristow J."/>
            <person name="Eisen J.A."/>
            <person name="Markowitz V."/>
            <person name="Hugenholtz P."/>
            <person name="Kyrpides N.C."/>
            <person name="Klenk H.P."/>
            <person name="Detter J.C."/>
        </authorList>
    </citation>
    <scope>NUCLEOTIDE SEQUENCE [LARGE SCALE GENOMIC DNA]</scope>
    <source>
        <strain evidence="15">ATCC BAA-921 / DSM 16994 / JCM 11577 / YK-1</strain>
    </source>
</reference>
<name>E4U037_SULKY</name>
<keyword evidence="12 13" id="KW-0472">Membrane</keyword>
<keyword evidence="9" id="KW-0862">Zinc</keyword>
<evidence type="ECO:0000256" key="3">
    <source>
        <dbReference type="ARBA" id="ARBA00007931"/>
    </source>
</evidence>
<feature type="transmembrane region" description="Helical" evidence="13">
    <location>
        <begin position="141"/>
        <end position="163"/>
    </location>
</feature>
<gene>
    <name evidence="14" type="ordered locus">Sulku_1562</name>
</gene>
<feature type="transmembrane region" description="Helical" evidence="13">
    <location>
        <begin position="196"/>
        <end position="218"/>
    </location>
</feature>
<dbReference type="AlphaFoldDB" id="E4U037"/>
<comment type="subcellular location">
    <subcellularLocation>
        <location evidence="2">Cell membrane</location>
        <topology evidence="2">Multi-pass membrane protein</topology>
    </subcellularLocation>
</comment>
<dbReference type="PANTHER" id="PTHR35864:SF1">
    <property type="entry name" value="ZINC METALLOPROTEASE YWHC-RELATED"/>
    <property type="match status" value="1"/>
</dbReference>
<comment type="similarity">
    <text evidence="3">Belongs to the peptidase M50B family.</text>
</comment>
<evidence type="ECO:0000256" key="2">
    <source>
        <dbReference type="ARBA" id="ARBA00004651"/>
    </source>
</evidence>
<dbReference type="PANTHER" id="PTHR35864">
    <property type="entry name" value="ZINC METALLOPROTEASE MJ0611-RELATED"/>
    <property type="match status" value="1"/>
</dbReference>
<accession>E4U037</accession>
<dbReference type="GO" id="GO:0046872">
    <property type="term" value="F:metal ion binding"/>
    <property type="evidence" value="ECO:0007669"/>
    <property type="project" value="UniProtKB-KW"/>
</dbReference>
<evidence type="ECO:0000256" key="7">
    <source>
        <dbReference type="ARBA" id="ARBA00022723"/>
    </source>
</evidence>
<evidence type="ECO:0000256" key="12">
    <source>
        <dbReference type="ARBA" id="ARBA00023136"/>
    </source>
</evidence>
<dbReference type="KEGG" id="sku:Sulku_1562"/>
<dbReference type="eggNOG" id="COG1994">
    <property type="taxonomic scope" value="Bacteria"/>
</dbReference>
<evidence type="ECO:0000256" key="5">
    <source>
        <dbReference type="ARBA" id="ARBA00022670"/>
    </source>
</evidence>
<evidence type="ECO:0000256" key="6">
    <source>
        <dbReference type="ARBA" id="ARBA00022692"/>
    </source>
</evidence>
<evidence type="ECO:0000256" key="1">
    <source>
        <dbReference type="ARBA" id="ARBA00001947"/>
    </source>
</evidence>
<sequence>MTMSSIDLLEIAAAIIALLIAIIGHEIMHGWVAYKYGDHTAKSQGRLSINPLIHIDPFGSILVPLMTYFIPMLLGASSGFLFGWAKPVPVNILTVLRSGGYNAAMQVSLAGIVYNIFLATLSSVVLLSMAQPSEADGITYIFAYLLIIKLLLINVVLAVFNLLPIPGFDGAHFVTYLSLKYKLHAVAEFFTKAEPYGMIVIIIILVTPLKIPLVMWPIEAVLHLLLK</sequence>